<dbReference type="GO" id="GO:0016020">
    <property type="term" value="C:membrane"/>
    <property type="evidence" value="ECO:0007669"/>
    <property type="project" value="UniProtKB-SubCell"/>
</dbReference>
<dbReference type="InterPro" id="IPR004358">
    <property type="entry name" value="Sig_transdc_His_kin-like_C"/>
</dbReference>
<dbReference type="PANTHER" id="PTHR43065:SF10">
    <property type="entry name" value="PEROXIDE STRESS-ACTIVATED HISTIDINE KINASE MAK3"/>
    <property type="match status" value="1"/>
</dbReference>
<keyword evidence="8" id="KW-0067">ATP-binding</keyword>
<feature type="transmembrane region" description="Helical" evidence="10">
    <location>
        <begin position="73"/>
        <end position="92"/>
    </location>
</feature>
<dbReference type="InterPro" id="IPR003661">
    <property type="entry name" value="HisK_dim/P_dom"/>
</dbReference>
<comment type="caution">
    <text evidence="13">The sequence shown here is derived from an EMBL/GenBank/DDBJ whole genome shotgun (WGS) entry which is preliminary data.</text>
</comment>
<sequence length="628" mass="67664">MIDGMSGCRSEFWSENVDPAVSAIGARILERGSRQQRAACSLPLVKTPREYRPHIAARAPPSMTIKQSIIRRYLLLSLLASALPVIWVSVLYDRFSESAFQGMINDKLSAQLTATASRLSAFIDARRYQIETLANFPGIQQFAAAQPGLASQQVGALLQVESDLPDLFGILFFAEDETLRQVIPGQAASGPPYWSDTPFSTTGLPRMQIGDIDMIGPALPRDGESGWLLLRHALTSAQPGGGPAGHVALHVRLASLTEQMAGNTAGGTLEPILKTPAGYFNRVGVLVKPAGKLVPGPEIFPGWQPMLQVDASALAAPFDRMRRALFIAVMVGAILIVLLFYRMSVSLRQRVGELVAGAHAISSGRLEYRIADAGQDEIATVSRAFDAMARNLEAHLARIVQMEKMAVLGEFATHIAHEVRNPLAAVKTSVQALARREQDGRRLQLLEDMECEIDRLARVVSQLLEFGRPRPPAAAAVAVREVFHRATQLQTAEANGRGVSLSAQGDTDLVLQADADHVLQILLNLVINAIQASEAGAAVVLRASRVDGMAELEVSDCGHGIAADQLPRVTDPFFSTKAKGMGLGLSISRQLAEMNGGRLDISSTPGSGTSVRVYFPLNEENHGQHTDH</sequence>
<evidence type="ECO:0000256" key="6">
    <source>
        <dbReference type="ARBA" id="ARBA00022741"/>
    </source>
</evidence>
<keyword evidence="4" id="KW-0597">Phosphoprotein</keyword>
<dbReference type="InterPro" id="IPR005467">
    <property type="entry name" value="His_kinase_dom"/>
</dbReference>
<dbReference type="InterPro" id="IPR003594">
    <property type="entry name" value="HATPase_dom"/>
</dbReference>
<evidence type="ECO:0000256" key="8">
    <source>
        <dbReference type="ARBA" id="ARBA00022840"/>
    </source>
</evidence>
<dbReference type="CDD" id="cd00082">
    <property type="entry name" value="HisKA"/>
    <property type="match status" value="1"/>
</dbReference>
<evidence type="ECO:0000259" key="12">
    <source>
        <dbReference type="PROSITE" id="PS50885"/>
    </source>
</evidence>
<gene>
    <name evidence="13" type="ORF">D3878_07380</name>
</gene>
<dbReference type="InterPro" id="IPR036890">
    <property type="entry name" value="HATPase_C_sf"/>
</dbReference>
<dbReference type="Gene3D" id="1.10.287.130">
    <property type="match status" value="1"/>
</dbReference>
<dbReference type="EMBL" id="QYUQ01000002">
    <property type="protein sequence ID" value="RJG01427.1"/>
    <property type="molecule type" value="Genomic_DNA"/>
</dbReference>
<keyword evidence="7 13" id="KW-0418">Kinase</keyword>
<dbReference type="PANTHER" id="PTHR43065">
    <property type="entry name" value="SENSOR HISTIDINE KINASE"/>
    <property type="match status" value="1"/>
</dbReference>
<comment type="subcellular location">
    <subcellularLocation>
        <location evidence="2">Membrane</location>
    </subcellularLocation>
</comment>
<evidence type="ECO:0000256" key="4">
    <source>
        <dbReference type="ARBA" id="ARBA00022553"/>
    </source>
</evidence>
<dbReference type="AlphaFoldDB" id="A0A3A3FZ50"/>
<evidence type="ECO:0000313" key="13">
    <source>
        <dbReference type="EMBL" id="RJG01427.1"/>
    </source>
</evidence>
<dbReference type="EC" id="2.7.13.3" evidence="3"/>
<dbReference type="Gene3D" id="3.30.565.10">
    <property type="entry name" value="Histidine kinase-like ATPase, C-terminal domain"/>
    <property type="match status" value="1"/>
</dbReference>
<dbReference type="SUPFAM" id="SSF158472">
    <property type="entry name" value="HAMP domain-like"/>
    <property type="match status" value="1"/>
</dbReference>
<protein>
    <recommendedName>
        <fullName evidence="3">histidine kinase</fullName>
        <ecNumber evidence="3">2.7.13.3</ecNumber>
    </recommendedName>
</protein>
<evidence type="ECO:0000256" key="7">
    <source>
        <dbReference type="ARBA" id="ARBA00022777"/>
    </source>
</evidence>
<dbReference type="Pfam" id="PF02518">
    <property type="entry name" value="HATPase_c"/>
    <property type="match status" value="1"/>
</dbReference>
<evidence type="ECO:0000313" key="14">
    <source>
        <dbReference type="Proteomes" id="UP000266327"/>
    </source>
</evidence>
<comment type="catalytic activity">
    <reaction evidence="1">
        <text>ATP + protein L-histidine = ADP + protein N-phospho-L-histidine.</text>
        <dbReference type="EC" id="2.7.13.3"/>
    </reaction>
</comment>
<accession>A0A3A3FZ50</accession>
<feature type="domain" description="Histidine kinase" evidence="11">
    <location>
        <begin position="414"/>
        <end position="619"/>
    </location>
</feature>
<dbReference type="Pfam" id="PF00512">
    <property type="entry name" value="HisKA"/>
    <property type="match status" value="1"/>
</dbReference>
<keyword evidence="5" id="KW-0808">Transferase</keyword>
<keyword evidence="10" id="KW-1133">Transmembrane helix</keyword>
<dbReference type="CDD" id="cd06225">
    <property type="entry name" value="HAMP"/>
    <property type="match status" value="1"/>
</dbReference>
<keyword evidence="9" id="KW-0902">Two-component regulatory system</keyword>
<evidence type="ECO:0000256" key="9">
    <source>
        <dbReference type="ARBA" id="ARBA00023012"/>
    </source>
</evidence>
<dbReference type="InterPro" id="IPR003660">
    <property type="entry name" value="HAMP_dom"/>
</dbReference>
<evidence type="ECO:0000256" key="5">
    <source>
        <dbReference type="ARBA" id="ARBA00022679"/>
    </source>
</evidence>
<keyword evidence="6" id="KW-0547">Nucleotide-binding</keyword>
<dbReference type="InterPro" id="IPR036097">
    <property type="entry name" value="HisK_dim/P_sf"/>
</dbReference>
<dbReference type="PRINTS" id="PR00344">
    <property type="entry name" value="BCTRLSENSOR"/>
</dbReference>
<proteinExistence type="predicted"/>
<evidence type="ECO:0000259" key="11">
    <source>
        <dbReference type="PROSITE" id="PS50109"/>
    </source>
</evidence>
<evidence type="ECO:0000256" key="2">
    <source>
        <dbReference type="ARBA" id="ARBA00004370"/>
    </source>
</evidence>
<dbReference type="SUPFAM" id="SSF55874">
    <property type="entry name" value="ATPase domain of HSP90 chaperone/DNA topoisomerase II/histidine kinase"/>
    <property type="match status" value="1"/>
</dbReference>
<dbReference type="GO" id="GO:0000155">
    <property type="term" value="F:phosphorelay sensor kinase activity"/>
    <property type="evidence" value="ECO:0007669"/>
    <property type="project" value="InterPro"/>
</dbReference>
<dbReference type="PROSITE" id="PS50109">
    <property type="entry name" value="HIS_KIN"/>
    <property type="match status" value="1"/>
</dbReference>
<dbReference type="GO" id="GO:0005524">
    <property type="term" value="F:ATP binding"/>
    <property type="evidence" value="ECO:0007669"/>
    <property type="project" value="UniProtKB-KW"/>
</dbReference>
<organism evidence="13 14">
    <name type="scientific">Noviherbaspirillum sedimenti</name>
    <dbReference type="NCBI Taxonomy" id="2320865"/>
    <lineage>
        <taxon>Bacteria</taxon>
        <taxon>Pseudomonadati</taxon>
        <taxon>Pseudomonadota</taxon>
        <taxon>Betaproteobacteria</taxon>
        <taxon>Burkholderiales</taxon>
        <taxon>Oxalobacteraceae</taxon>
        <taxon>Noviherbaspirillum</taxon>
    </lineage>
</organism>
<dbReference type="PROSITE" id="PS50885">
    <property type="entry name" value="HAMP"/>
    <property type="match status" value="1"/>
</dbReference>
<keyword evidence="10" id="KW-0472">Membrane</keyword>
<dbReference type="SMART" id="SM00387">
    <property type="entry name" value="HATPase_c"/>
    <property type="match status" value="1"/>
</dbReference>
<dbReference type="SMART" id="SM00388">
    <property type="entry name" value="HisKA"/>
    <property type="match status" value="1"/>
</dbReference>
<dbReference type="Proteomes" id="UP000266327">
    <property type="component" value="Unassembled WGS sequence"/>
</dbReference>
<evidence type="ECO:0000256" key="1">
    <source>
        <dbReference type="ARBA" id="ARBA00000085"/>
    </source>
</evidence>
<dbReference type="SUPFAM" id="SSF47384">
    <property type="entry name" value="Homodimeric domain of signal transducing histidine kinase"/>
    <property type="match status" value="1"/>
</dbReference>
<feature type="domain" description="HAMP" evidence="12">
    <location>
        <begin position="345"/>
        <end position="397"/>
    </location>
</feature>
<reference evidence="14" key="1">
    <citation type="submission" date="2018-09" db="EMBL/GenBank/DDBJ databases">
        <authorList>
            <person name="Zhu H."/>
        </authorList>
    </citation>
    <scope>NUCLEOTIDE SEQUENCE [LARGE SCALE GENOMIC DNA]</scope>
    <source>
        <strain evidence="14">K1S02-23</strain>
    </source>
</reference>
<feature type="transmembrane region" description="Helical" evidence="10">
    <location>
        <begin position="324"/>
        <end position="341"/>
    </location>
</feature>
<evidence type="ECO:0000256" key="3">
    <source>
        <dbReference type="ARBA" id="ARBA00012438"/>
    </source>
</evidence>
<keyword evidence="14" id="KW-1185">Reference proteome</keyword>
<name>A0A3A3FZ50_9BURK</name>
<dbReference type="Pfam" id="PF00672">
    <property type="entry name" value="HAMP"/>
    <property type="match status" value="1"/>
</dbReference>
<dbReference type="SMART" id="SM00304">
    <property type="entry name" value="HAMP"/>
    <property type="match status" value="1"/>
</dbReference>
<evidence type="ECO:0000256" key="10">
    <source>
        <dbReference type="SAM" id="Phobius"/>
    </source>
</evidence>
<dbReference type="Gene3D" id="6.10.340.10">
    <property type="match status" value="1"/>
</dbReference>
<keyword evidence="10" id="KW-0812">Transmembrane</keyword>